<evidence type="ECO:0000256" key="3">
    <source>
        <dbReference type="SAM" id="MobiDB-lite"/>
    </source>
</evidence>
<dbReference type="AlphaFoldDB" id="A0AA35K934"/>
<feature type="compositionally biased region" description="Basic and acidic residues" evidence="3">
    <location>
        <begin position="277"/>
        <end position="292"/>
    </location>
</feature>
<dbReference type="PROSITE" id="PS50053">
    <property type="entry name" value="UBIQUITIN_2"/>
    <property type="match status" value="1"/>
</dbReference>
<feature type="region of interest" description="Disordered" evidence="3">
    <location>
        <begin position="483"/>
        <end position="502"/>
    </location>
</feature>
<sequence length="502" mass="54967">MVESQRIPGVDLRATEPQVVRIIVKTPWQKEEFLVHREMLVREFKEHVARHFSSSPDQVVLVYVGRILKDHKTLGQHGIHLDYDATVYVVVRSPRGRLSRQASASPTSTAPDQKPPRGDAFASDGLRELTASLGLNTANFSEFQSQLMSNPDMMVQLLENPFIQSKLSSPDLMKELVTSNPQVRQVMQKAPEISHVFSSPEGMRLVVELARNPAVVKEFIKSPPQATTCPGSVPGGDNNSVLQGVFPEAQRGLGQKATPKRCGASPSPGSLGGHPPTFDHGERLERARERLPSPRTWLPKPGAQNLAPNGNDQSNGESGAFRGETGQLASAAVKNLLHQIIKHLMQNLASSSSSRNSHTPEVVAKMVRRNTSVSRSPRGQAAPQVPDLLQQIQNTDILLANWSPKEIQGLVEIQQRLQALATDEPGTERRGRSERPARRAHSITSLCDVVPPVSRVGRQDVTAQQILETLVGADFLAGVKTTSRLRGSSAQPSSKQKRTYKL</sequence>
<feature type="compositionally biased region" description="Polar residues" evidence="3">
    <location>
        <begin position="100"/>
        <end position="111"/>
    </location>
</feature>
<dbReference type="GO" id="GO:0005829">
    <property type="term" value="C:cytosol"/>
    <property type="evidence" value="ECO:0007669"/>
    <property type="project" value="TreeGrafter"/>
</dbReference>
<keyword evidence="6" id="KW-1185">Reference proteome</keyword>
<organism evidence="5 6">
    <name type="scientific">Podarcis lilfordi</name>
    <name type="common">Lilford's wall lizard</name>
    <dbReference type="NCBI Taxonomy" id="74358"/>
    <lineage>
        <taxon>Eukaryota</taxon>
        <taxon>Metazoa</taxon>
        <taxon>Chordata</taxon>
        <taxon>Craniata</taxon>
        <taxon>Vertebrata</taxon>
        <taxon>Euteleostomi</taxon>
        <taxon>Lepidosauria</taxon>
        <taxon>Squamata</taxon>
        <taxon>Bifurcata</taxon>
        <taxon>Unidentata</taxon>
        <taxon>Episquamata</taxon>
        <taxon>Laterata</taxon>
        <taxon>Lacertibaenia</taxon>
        <taxon>Lacertidae</taxon>
        <taxon>Podarcis</taxon>
    </lineage>
</organism>
<dbReference type="InterPro" id="IPR000626">
    <property type="entry name" value="Ubiquitin-like_dom"/>
</dbReference>
<feature type="region of interest" description="Disordered" evidence="3">
    <location>
        <begin position="422"/>
        <end position="442"/>
    </location>
</feature>
<feature type="region of interest" description="Disordered" evidence="3">
    <location>
        <begin position="252"/>
        <end position="322"/>
    </location>
</feature>
<accession>A0AA35K934</accession>
<dbReference type="InterPro" id="IPR006636">
    <property type="entry name" value="STI1_HS-bd"/>
</dbReference>
<reference evidence="5" key="1">
    <citation type="submission" date="2022-12" db="EMBL/GenBank/DDBJ databases">
        <authorList>
            <person name="Alioto T."/>
            <person name="Alioto T."/>
            <person name="Gomez Garrido J."/>
        </authorList>
    </citation>
    <scope>NUCLEOTIDE SEQUENCE</scope>
</reference>
<dbReference type="Proteomes" id="UP001178461">
    <property type="component" value="Chromosome 4"/>
</dbReference>
<dbReference type="SUPFAM" id="SSF54236">
    <property type="entry name" value="Ubiquitin-like"/>
    <property type="match status" value="1"/>
</dbReference>
<protein>
    <submittedName>
        <fullName evidence="5">Ubiquilinubiquilin-1-like</fullName>
    </submittedName>
</protein>
<evidence type="ECO:0000313" key="6">
    <source>
        <dbReference type="Proteomes" id="UP001178461"/>
    </source>
</evidence>
<dbReference type="InterPro" id="IPR029071">
    <property type="entry name" value="Ubiquitin-like_domsf"/>
</dbReference>
<dbReference type="PANTHER" id="PTHR10677:SF16">
    <property type="entry name" value="UBIQUILIN-1"/>
    <property type="match status" value="1"/>
</dbReference>
<feature type="compositionally biased region" description="Basic and acidic residues" evidence="3">
    <location>
        <begin position="426"/>
        <end position="437"/>
    </location>
</feature>
<evidence type="ECO:0000256" key="1">
    <source>
        <dbReference type="ARBA" id="ARBA00004496"/>
    </source>
</evidence>
<dbReference type="EMBL" id="OX395129">
    <property type="protein sequence ID" value="CAI5773835.1"/>
    <property type="molecule type" value="Genomic_DNA"/>
</dbReference>
<evidence type="ECO:0000259" key="4">
    <source>
        <dbReference type="PROSITE" id="PS50053"/>
    </source>
</evidence>
<comment type="subcellular location">
    <subcellularLocation>
        <location evidence="1">Cytoplasm</location>
    </subcellularLocation>
</comment>
<dbReference type="GO" id="GO:0006511">
    <property type="term" value="P:ubiquitin-dependent protein catabolic process"/>
    <property type="evidence" value="ECO:0007669"/>
    <property type="project" value="TreeGrafter"/>
</dbReference>
<evidence type="ECO:0000256" key="2">
    <source>
        <dbReference type="ARBA" id="ARBA00022490"/>
    </source>
</evidence>
<gene>
    <name evidence="5" type="ORF">PODLI_1B000208</name>
</gene>
<evidence type="ECO:0000313" key="5">
    <source>
        <dbReference type="EMBL" id="CAI5773835.1"/>
    </source>
</evidence>
<feature type="region of interest" description="Disordered" evidence="3">
    <location>
        <begin position="98"/>
        <end position="122"/>
    </location>
</feature>
<dbReference type="SMART" id="SM00213">
    <property type="entry name" value="UBQ"/>
    <property type="match status" value="1"/>
</dbReference>
<feature type="compositionally biased region" description="Low complexity" evidence="3">
    <location>
        <begin position="263"/>
        <end position="276"/>
    </location>
</feature>
<dbReference type="Gene3D" id="3.10.20.90">
    <property type="entry name" value="Phosphatidylinositol 3-kinase Catalytic Subunit, Chain A, domain 1"/>
    <property type="match status" value="1"/>
</dbReference>
<proteinExistence type="predicted"/>
<keyword evidence="2" id="KW-0963">Cytoplasm</keyword>
<dbReference type="Pfam" id="PF23195">
    <property type="entry name" value="UBQLN1"/>
    <property type="match status" value="1"/>
</dbReference>
<dbReference type="PANTHER" id="PTHR10677">
    <property type="entry name" value="UBIQUILIN"/>
    <property type="match status" value="1"/>
</dbReference>
<name>A0AA35K934_9SAUR</name>
<feature type="compositionally biased region" description="Polar residues" evidence="3">
    <location>
        <begin position="483"/>
        <end position="494"/>
    </location>
</feature>
<dbReference type="GO" id="GO:0031593">
    <property type="term" value="F:polyubiquitin modification-dependent protein binding"/>
    <property type="evidence" value="ECO:0007669"/>
    <property type="project" value="TreeGrafter"/>
</dbReference>
<feature type="compositionally biased region" description="Polar residues" evidence="3">
    <location>
        <begin position="306"/>
        <end position="317"/>
    </location>
</feature>
<dbReference type="SMART" id="SM00727">
    <property type="entry name" value="STI1"/>
    <property type="match status" value="2"/>
</dbReference>
<feature type="domain" description="Ubiquitin-like" evidence="4">
    <location>
        <begin position="20"/>
        <end position="79"/>
    </location>
</feature>
<dbReference type="Pfam" id="PF00240">
    <property type="entry name" value="ubiquitin"/>
    <property type="match status" value="1"/>
</dbReference>
<dbReference type="InterPro" id="IPR015496">
    <property type="entry name" value="Ubiquilin"/>
</dbReference>